<proteinExistence type="inferred from homology"/>
<dbReference type="STRING" id="4555.A0A368S570"/>
<gene>
    <name evidence="3" type="ORF">SETIT_8G073400v2</name>
</gene>
<feature type="compositionally biased region" description="Basic and acidic residues" evidence="2">
    <location>
        <begin position="219"/>
        <end position="276"/>
    </location>
</feature>
<dbReference type="InterPro" id="IPR003676">
    <property type="entry name" value="SAUR_fam"/>
</dbReference>
<reference evidence="3" key="1">
    <citation type="journal article" date="2012" name="Nat. Biotechnol.">
        <title>Reference genome sequence of the model plant Setaria.</title>
        <authorList>
            <person name="Bennetzen J.L."/>
            <person name="Schmutz J."/>
            <person name="Wang H."/>
            <person name="Percifield R."/>
            <person name="Hawkins J."/>
            <person name="Pontaroli A.C."/>
            <person name="Estep M."/>
            <person name="Feng L."/>
            <person name="Vaughn J.N."/>
            <person name="Grimwood J."/>
            <person name="Jenkins J."/>
            <person name="Barry K."/>
            <person name="Lindquist E."/>
            <person name="Hellsten U."/>
            <person name="Deshpande S."/>
            <person name="Wang X."/>
            <person name="Wu X."/>
            <person name="Mitros T."/>
            <person name="Triplett J."/>
            <person name="Yang X."/>
            <person name="Ye C.Y."/>
            <person name="Mauro-Herrera M."/>
            <person name="Wang L."/>
            <person name="Li P."/>
            <person name="Sharma M."/>
            <person name="Sharma R."/>
            <person name="Ronald P.C."/>
            <person name="Panaud O."/>
            <person name="Kellogg E.A."/>
            <person name="Brutnell T.P."/>
            <person name="Doust A.N."/>
            <person name="Tuskan G.A."/>
            <person name="Rokhsar D."/>
            <person name="Devos K.M."/>
        </authorList>
    </citation>
    <scope>NUCLEOTIDE SEQUENCE [LARGE SCALE GENOMIC DNA]</scope>
    <source>
        <strain evidence="3">Yugu1</strain>
    </source>
</reference>
<accession>A0A368S570</accession>
<comment type="similarity">
    <text evidence="1">Belongs to the ARG7 family.</text>
</comment>
<dbReference type="EMBL" id="CM003535">
    <property type="protein sequence ID" value="RCV37558.1"/>
    <property type="molecule type" value="Genomic_DNA"/>
</dbReference>
<dbReference type="PANTHER" id="PTHR31374:SF118">
    <property type="entry name" value="OS01G0924966 PROTEIN"/>
    <property type="match status" value="1"/>
</dbReference>
<dbReference type="Pfam" id="PF02519">
    <property type="entry name" value="Auxin_inducible"/>
    <property type="match status" value="1"/>
</dbReference>
<dbReference type="AlphaFoldDB" id="A0A368S570"/>
<organism evidence="3">
    <name type="scientific">Setaria italica</name>
    <name type="common">Foxtail millet</name>
    <name type="synonym">Panicum italicum</name>
    <dbReference type="NCBI Taxonomy" id="4555"/>
    <lineage>
        <taxon>Eukaryota</taxon>
        <taxon>Viridiplantae</taxon>
        <taxon>Streptophyta</taxon>
        <taxon>Embryophyta</taxon>
        <taxon>Tracheophyta</taxon>
        <taxon>Spermatophyta</taxon>
        <taxon>Magnoliopsida</taxon>
        <taxon>Liliopsida</taxon>
        <taxon>Poales</taxon>
        <taxon>Poaceae</taxon>
        <taxon>PACMAD clade</taxon>
        <taxon>Panicoideae</taxon>
        <taxon>Panicodae</taxon>
        <taxon>Paniceae</taxon>
        <taxon>Cenchrinae</taxon>
        <taxon>Setaria</taxon>
    </lineage>
</organism>
<evidence type="ECO:0000256" key="1">
    <source>
        <dbReference type="ARBA" id="ARBA00006974"/>
    </source>
</evidence>
<evidence type="ECO:0000313" key="3">
    <source>
        <dbReference type="EMBL" id="RCV37558.1"/>
    </source>
</evidence>
<reference evidence="3" key="2">
    <citation type="submission" date="2015-07" db="EMBL/GenBank/DDBJ databases">
        <authorList>
            <person name="Noorani M."/>
        </authorList>
    </citation>
    <scope>NUCLEOTIDE SEQUENCE</scope>
    <source>
        <strain evidence="3">Yugu1</strain>
    </source>
</reference>
<dbReference type="PANTHER" id="PTHR31374">
    <property type="entry name" value="AUXIN-INDUCED PROTEIN-LIKE-RELATED"/>
    <property type="match status" value="1"/>
</dbReference>
<feature type="region of interest" description="Disordered" evidence="2">
    <location>
        <begin position="210"/>
        <end position="276"/>
    </location>
</feature>
<sequence length="276" mass="29476">MNSCKWKAGRVAAAVKSLVSRTLHRGRSGGGGGAAPPVAPGCFSVYVGPERARFVVPVERANHPLFRRLLDDAEREYGGQAAQGPLALPGCNVSAFLDVLWQMEERRDDDGGEIPTAVVSSPVCVLWRGGGSKGWQRDGWVPEAEPDEAPPQQPLKYAAEAHRRGSLRATALPRLCAADPRVPPPGVSPCLGSCPAAAPRHCVLLSASTTRPAAAAEGQRAEGERRGSHRDWRGSWLGRERRGWGEREEGTAGVRERGGGRGEREEGAEQLSTDKA</sequence>
<name>A0A368S570_SETIT</name>
<dbReference type="OrthoDB" id="660486at2759"/>
<evidence type="ECO:0000256" key="2">
    <source>
        <dbReference type="SAM" id="MobiDB-lite"/>
    </source>
</evidence>
<dbReference type="GO" id="GO:0009733">
    <property type="term" value="P:response to auxin"/>
    <property type="evidence" value="ECO:0007669"/>
    <property type="project" value="InterPro"/>
</dbReference>
<protein>
    <submittedName>
        <fullName evidence="3">Uncharacterized protein</fullName>
    </submittedName>
</protein>